<evidence type="ECO:0000313" key="2">
    <source>
        <dbReference type="Proteomes" id="UP000004994"/>
    </source>
</evidence>
<name>A0A3Q7EDL8_SOLLC</name>
<keyword evidence="2" id="KW-1185">Reference proteome</keyword>
<dbReference type="Proteomes" id="UP000004994">
    <property type="component" value="Chromosome 1"/>
</dbReference>
<reference evidence="1" key="1">
    <citation type="journal article" date="2012" name="Nature">
        <title>The tomato genome sequence provides insights into fleshy fruit evolution.</title>
        <authorList>
            <consortium name="Tomato Genome Consortium"/>
        </authorList>
    </citation>
    <scope>NUCLEOTIDE SEQUENCE [LARGE SCALE GENOMIC DNA]</scope>
    <source>
        <strain evidence="1">cv. Heinz 1706</strain>
    </source>
</reference>
<proteinExistence type="predicted"/>
<protein>
    <submittedName>
        <fullName evidence="1">Uncharacterized protein</fullName>
    </submittedName>
</protein>
<dbReference type="Gramene" id="Solyc01g056480.2.1">
    <property type="protein sequence ID" value="Solyc01g056480.2.1.1"/>
    <property type="gene ID" value="Solyc01g056480.2"/>
</dbReference>
<dbReference type="InParanoid" id="A0A3Q7EDL8"/>
<dbReference type="PaxDb" id="4081-Solyc01g056480.2.1"/>
<accession>A0A3Q7EDL8</accession>
<dbReference type="EnsemblPlants" id="Solyc01g056480.2.1">
    <property type="protein sequence ID" value="Solyc01g056480.2.1.1"/>
    <property type="gene ID" value="Solyc01g056480.2"/>
</dbReference>
<evidence type="ECO:0000313" key="1">
    <source>
        <dbReference type="EnsemblPlants" id="Solyc01g056480.2.1.1"/>
    </source>
</evidence>
<organism evidence="1">
    <name type="scientific">Solanum lycopersicum</name>
    <name type="common">Tomato</name>
    <name type="synonym">Lycopersicon esculentum</name>
    <dbReference type="NCBI Taxonomy" id="4081"/>
    <lineage>
        <taxon>Eukaryota</taxon>
        <taxon>Viridiplantae</taxon>
        <taxon>Streptophyta</taxon>
        <taxon>Embryophyta</taxon>
        <taxon>Tracheophyta</taxon>
        <taxon>Spermatophyta</taxon>
        <taxon>Magnoliopsida</taxon>
        <taxon>eudicotyledons</taxon>
        <taxon>Gunneridae</taxon>
        <taxon>Pentapetalae</taxon>
        <taxon>asterids</taxon>
        <taxon>lamiids</taxon>
        <taxon>Solanales</taxon>
        <taxon>Solanaceae</taxon>
        <taxon>Solanoideae</taxon>
        <taxon>Solaneae</taxon>
        <taxon>Solanum</taxon>
        <taxon>Solanum subgen. Lycopersicon</taxon>
    </lineage>
</organism>
<reference evidence="1" key="2">
    <citation type="submission" date="2019-01" db="UniProtKB">
        <authorList>
            <consortium name="EnsemblPlants"/>
        </authorList>
    </citation>
    <scope>IDENTIFICATION</scope>
    <source>
        <strain evidence="1">cv. Heinz 1706</strain>
    </source>
</reference>
<dbReference type="AlphaFoldDB" id="A0A3Q7EDL8"/>
<sequence>MPLQISSLTFKSYSKSVVGTRPKTRGAFRGNNGVVLSNFFVSFEFHFKFVRFQLTGALSIKKFSNFVPPTTKILLEYGDFGCYKKPLSSLFKGRTLET</sequence>